<evidence type="ECO:0000313" key="2">
    <source>
        <dbReference type="EMBL" id="MBG0779674.1"/>
    </source>
</evidence>
<dbReference type="InterPro" id="IPR003593">
    <property type="entry name" value="AAA+_ATPase"/>
</dbReference>
<accession>A0A931GBT3</accession>
<evidence type="ECO:0000313" key="3">
    <source>
        <dbReference type="Proteomes" id="UP000706172"/>
    </source>
</evidence>
<dbReference type="AlphaFoldDB" id="A0A931GBT3"/>
<evidence type="ECO:0000259" key="1">
    <source>
        <dbReference type="SMART" id="SM00382"/>
    </source>
</evidence>
<dbReference type="SMART" id="SM00382">
    <property type="entry name" value="AAA"/>
    <property type="match status" value="1"/>
</dbReference>
<dbReference type="PANTHER" id="PTHR35894">
    <property type="entry name" value="GENERAL SECRETION PATHWAY PROTEIN A-RELATED"/>
    <property type="match status" value="1"/>
</dbReference>
<dbReference type="PANTHER" id="PTHR35894:SF1">
    <property type="entry name" value="PHOSPHORIBULOKINASE _ URIDINE KINASE FAMILY"/>
    <property type="match status" value="1"/>
</dbReference>
<feature type="domain" description="AAA+ ATPase" evidence="1">
    <location>
        <begin position="53"/>
        <end position="189"/>
    </location>
</feature>
<sequence>MQHKKSNTDEILPMNDFFGWKRHPFADTYVQRQRWLPEGDTRKLGTIKRLLHHGKSCALCGPSGVGKTTLIHALIAELDKNVYLPVMLPYAGHPRNGLTRVLAQALGVDVKGRGMPLISRIQQHIETLSGNGNPRYPVLIIDDAQRVEADSLWDLCSLLFQTNRQMVAASLILAGDDNLAKQLELYVMVPVRSRLTGIIKIDPMNEYETRLFILSRLKNAEAPVDLFADEAIELIAGYTRGNRRGIMNTATVALEEAYYHNEKNVTAETIYNSEWFNESE</sequence>
<comment type="caution">
    <text evidence="2">The sequence shown here is derived from an EMBL/GenBank/DDBJ whole genome shotgun (WGS) entry which is preliminary data.</text>
</comment>
<dbReference type="EMBL" id="JACCQK010000402">
    <property type="protein sequence ID" value="MBG0779674.1"/>
    <property type="molecule type" value="Genomic_DNA"/>
</dbReference>
<protein>
    <submittedName>
        <fullName evidence="2">AAA family ATPase</fullName>
    </submittedName>
</protein>
<dbReference type="InterPro" id="IPR052026">
    <property type="entry name" value="ExeA_AAA_ATPase_DNA-bind"/>
</dbReference>
<dbReference type="InterPro" id="IPR027417">
    <property type="entry name" value="P-loop_NTPase"/>
</dbReference>
<dbReference type="Pfam" id="PF13401">
    <property type="entry name" value="AAA_22"/>
    <property type="match status" value="1"/>
</dbReference>
<name>A0A931GBT3_9BACT</name>
<organism evidence="2 3">
    <name type="scientific">Desulfotignum balticum</name>
    <dbReference type="NCBI Taxonomy" id="115781"/>
    <lineage>
        <taxon>Bacteria</taxon>
        <taxon>Pseudomonadati</taxon>
        <taxon>Thermodesulfobacteriota</taxon>
        <taxon>Desulfobacteria</taxon>
        <taxon>Desulfobacterales</taxon>
        <taxon>Desulfobacteraceae</taxon>
        <taxon>Desulfotignum</taxon>
    </lineage>
</organism>
<reference evidence="2" key="1">
    <citation type="submission" date="2020-07" db="EMBL/GenBank/DDBJ databases">
        <title>Severe corrosion of carbon steel in oil field produced water can be linked to methanogenic archaea containing a special type of NiFe hydrogenase.</title>
        <authorList>
            <person name="Lahme S."/>
            <person name="Mand J."/>
            <person name="Longwell J."/>
            <person name="Smith R."/>
            <person name="Enning D."/>
        </authorList>
    </citation>
    <scope>NUCLEOTIDE SEQUENCE</scope>
    <source>
        <strain evidence="2">MIC098Bin6</strain>
    </source>
</reference>
<gene>
    <name evidence="2" type="ORF">H0S81_07085</name>
</gene>
<dbReference type="Gene3D" id="3.40.50.300">
    <property type="entry name" value="P-loop containing nucleotide triphosphate hydrolases"/>
    <property type="match status" value="1"/>
</dbReference>
<proteinExistence type="predicted"/>
<dbReference type="SUPFAM" id="SSF52540">
    <property type="entry name" value="P-loop containing nucleoside triphosphate hydrolases"/>
    <property type="match status" value="1"/>
</dbReference>
<dbReference type="InterPro" id="IPR049945">
    <property type="entry name" value="AAA_22"/>
</dbReference>
<dbReference type="Proteomes" id="UP000706172">
    <property type="component" value="Unassembled WGS sequence"/>
</dbReference>
<dbReference type="GO" id="GO:0016887">
    <property type="term" value="F:ATP hydrolysis activity"/>
    <property type="evidence" value="ECO:0007669"/>
    <property type="project" value="InterPro"/>
</dbReference>